<dbReference type="InterPro" id="IPR033900">
    <property type="entry name" value="Gram_neg_porin_domain"/>
</dbReference>
<sequence>MNKKFIALAVAALVSGAANAATVYENDTTTFGLSGEMDAFLSTYDVDSDTAANDKSYDPDIDLWAKVQVDAEHQLNEVVKVFGSFEVENGVGFVAGDGGDKNVTTDDEYFGAMFGDNFGIAVGEIGDFGDSLDAITIDNTNEGKGYMDDYATSFESDGHTLGMKYETNGLVLIADTYMNEDEDLDPAYGVSASYTVSGFNVGASYQDHGNRDGFDSSNTGDNDIYGVKAGYAADNFSIAAHYVNEQINSVDTDVIGVAADYTIDATRLYVSGFTADQDGADEDLTAYTLGADYAFSDNLKGFVEYTAEDNAGYVDGDETTLAVAGVYFTF</sequence>
<evidence type="ECO:0000259" key="5">
    <source>
        <dbReference type="Pfam" id="PF13609"/>
    </source>
</evidence>
<dbReference type="PANTHER" id="PTHR34501">
    <property type="entry name" value="PROTEIN YDDL-RELATED"/>
    <property type="match status" value="1"/>
</dbReference>
<feature type="chain" id="PRO_5015738626" evidence="4">
    <location>
        <begin position="21"/>
        <end position="330"/>
    </location>
</feature>
<gene>
    <name evidence="6" type="ORF">DI392_03160</name>
</gene>
<feature type="domain" description="Porin" evidence="5">
    <location>
        <begin position="7"/>
        <end position="310"/>
    </location>
</feature>
<evidence type="ECO:0000256" key="3">
    <source>
        <dbReference type="ARBA" id="ARBA00023136"/>
    </source>
</evidence>
<keyword evidence="2 4" id="KW-0732">Signal</keyword>
<keyword evidence="3" id="KW-0472">Membrane</keyword>
<proteinExistence type="predicted"/>
<dbReference type="AlphaFoldDB" id="A0A2U3BER8"/>
<dbReference type="GO" id="GO:0009279">
    <property type="term" value="C:cell outer membrane"/>
    <property type="evidence" value="ECO:0007669"/>
    <property type="project" value="UniProtKB-SubCell"/>
</dbReference>
<dbReference type="SUPFAM" id="SSF56935">
    <property type="entry name" value="Porins"/>
    <property type="match status" value="1"/>
</dbReference>
<dbReference type="Gene3D" id="2.40.160.10">
    <property type="entry name" value="Porin"/>
    <property type="match status" value="1"/>
</dbReference>
<dbReference type="InterPro" id="IPR023614">
    <property type="entry name" value="Porin_dom_sf"/>
</dbReference>
<evidence type="ECO:0000256" key="4">
    <source>
        <dbReference type="SAM" id="SignalP"/>
    </source>
</evidence>
<evidence type="ECO:0000313" key="7">
    <source>
        <dbReference type="Proteomes" id="UP000245362"/>
    </source>
</evidence>
<evidence type="ECO:0000313" key="6">
    <source>
        <dbReference type="EMBL" id="PWI35277.1"/>
    </source>
</evidence>
<dbReference type="GO" id="GO:0015288">
    <property type="term" value="F:porin activity"/>
    <property type="evidence" value="ECO:0007669"/>
    <property type="project" value="InterPro"/>
</dbReference>
<evidence type="ECO:0000256" key="2">
    <source>
        <dbReference type="ARBA" id="ARBA00022729"/>
    </source>
</evidence>
<dbReference type="OrthoDB" id="5858071at2"/>
<dbReference type="Proteomes" id="UP000245362">
    <property type="component" value="Unassembled WGS sequence"/>
</dbReference>
<protein>
    <submittedName>
        <fullName evidence="6">Porin</fullName>
    </submittedName>
</protein>
<name>A0A2U3BER8_9VIBR</name>
<dbReference type="InterPro" id="IPR050298">
    <property type="entry name" value="Gram-neg_bact_OMP"/>
</dbReference>
<dbReference type="EMBL" id="QFWT01000001">
    <property type="protein sequence ID" value="PWI35277.1"/>
    <property type="molecule type" value="Genomic_DNA"/>
</dbReference>
<dbReference type="RefSeq" id="WP_109318429.1">
    <property type="nucleotide sequence ID" value="NZ_QFWT01000001.1"/>
</dbReference>
<comment type="subcellular location">
    <subcellularLocation>
        <location evidence="1">Cell outer membrane</location>
        <topology evidence="1">Multi-pass membrane protein</topology>
    </subcellularLocation>
</comment>
<evidence type="ECO:0000256" key="1">
    <source>
        <dbReference type="ARBA" id="ARBA00004571"/>
    </source>
</evidence>
<comment type="caution">
    <text evidence="6">The sequence shown here is derived from an EMBL/GenBank/DDBJ whole genome shotgun (WGS) entry which is preliminary data.</text>
</comment>
<feature type="signal peptide" evidence="4">
    <location>
        <begin position="1"/>
        <end position="20"/>
    </location>
</feature>
<keyword evidence="7" id="KW-1185">Reference proteome</keyword>
<reference evidence="6 7" key="1">
    <citation type="submission" date="2018-05" db="EMBL/GenBank/DDBJ databases">
        <title>Vibrio limimaris sp. nov., isolated from marine sediment.</title>
        <authorList>
            <person name="Li C.-M."/>
        </authorList>
    </citation>
    <scope>NUCLEOTIDE SEQUENCE [LARGE SCALE GENOMIC DNA]</scope>
    <source>
        <strain evidence="6 7">E4404</strain>
    </source>
</reference>
<dbReference type="PANTHER" id="PTHR34501:SF2">
    <property type="entry name" value="OUTER MEMBRANE PORIN F-RELATED"/>
    <property type="match status" value="1"/>
</dbReference>
<organism evidence="6 7">
    <name type="scientific">Vibrio albus</name>
    <dbReference type="NCBI Taxonomy" id="2200953"/>
    <lineage>
        <taxon>Bacteria</taxon>
        <taxon>Pseudomonadati</taxon>
        <taxon>Pseudomonadota</taxon>
        <taxon>Gammaproteobacteria</taxon>
        <taxon>Vibrionales</taxon>
        <taxon>Vibrionaceae</taxon>
        <taxon>Vibrio</taxon>
    </lineage>
</organism>
<accession>A0A2U3BER8</accession>
<dbReference type="Pfam" id="PF13609">
    <property type="entry name" value="Porin_4"/>
    <property type="match status" value="1"/>
</dbReference>